<comment type="caution">
    <text evidence="13">The sequence shown here is derived from an EMBL/GenBank/DDBJ whole genome shotgun (WGS) entry which is preliminary data.</text>
</comment>
<evidence type="ECO:0000256" key="2">
    <source>
        <dbReference type="ARBA" id="ARBA00005619"/>
    </source>
</evidence>
<dbReference type="InterPro" id="IPR027417">
    <property type="entry name" value="P-loop_NTPase"/>
</dbReference>
<dbReference type="GO" id="GO:0010027">
    <property type="term" value="P:thylakoid membrane organization"/>
    <property type="evidence" value="ECO:0000318"/>
    <property type="project" value="GO_Central"/>
</dbReference>
<feature type="active site" evidence="11">
    <location>
        <position position="89"/>
    </location>
</feature>
<dbReference type="GO" id="GO:0005525">
    <property type="term" value="F:GTP binding"/>
    <property type="evidence" value="ECO:0007669"/>
    <property type="project" value="UniProtKB-KW"/>
</dbReference>
<evidence type="ECO:0000256" key="10">
    <source>
        <dbReference type="ARBA" id="ARBA00023170"/>
    </source>
</evidence>
<dbReference type="AlphaFoldDB" id="A0A9R1WQY9"/>
<keyword evidence="6" id="KW-0256">Endoplasmic reticulum</keyword>
<accession>A0A9R1WQY9</accession>
<dbReference type="InterPro" id="IPR000223">
    <property type="entry name" value="Pept_S26A_signal_pept_1"/>
</dbReference>
<proteinExistence type="inferred from homology"/>
<evidence type="ECO:0000256" key="1">
    <source>
        <dbReference type="ARBA" id="ARBA00004389"/>
    </source>
</evidence>
<evidence type="ECO:0000256" key="9">
    <source>
        <dbReference type="ARBA" id="ARBA00023136"/>
    </source>
</evidence>
<dbReference type="GO" id="GO:0009535">
    <property type="term" value="C:chloroplast thylakoid membrane"/>
    <property type="evidence" value="ECO:0000318"/>
    <property type="project" value="GO_Central"/>
</dbReference>
<dbReference type="GO" id="GO:0004252">
    <property type="term" value="F:serine-type endopeptidase activity"/>
    <property type="evidence" value="ECO:0000318"/>
    <property type="project" value="GO_Central"/>
</dbReference>
<evidence type="ECO:0000256" key="7">
    <source>
        <dbReference type="ARBA" id="ARBA00022989"/>
    </source>
</evidence>
<gene>
    <name evidence="13" type="ORF">LSAT_V11C900503480</name>
</gene>
<dbReference type="EMBL" id="NBSK02000009">
    <property type="protein sequence ID" value="KAJ0184524.1"/>
    <property type="molecule type" value="Genomic_DNA"/>
</dbReference>
<evidence type="ECO:0000259" key="12">
    <source>
        <dbReference type="Pfam" id="PF10502"/>
    </source>
</evidence>
<keyword evidence="14" id="KW-1185">Reference proteome</keyword>
<sequence>MSQQLITEEAIFQIFLLLIKIACMAIRFTVSYSGYVAQNLATASGKSNTCRIFHEVFSRPRIFQNPDRDPVAGYGPAATASSRSIPSASMSPTLDVGDRIMAEKVSYIFRKPEVSDIVIFKAPPILQEFGYSSGDVFIKRIVEKAGDWVELRDGSSHQGTVTSMEPNEGLFVLNSETSKKGKIKAVHLVDVPGHSRLRPKLDEYVPRAAGLVFVVDAVEFLPNCRAVSEYLYDILTKSSVIKRKIPLLILCNKVEKVTAHTKEFIRKQLEKEIDKLRTSRKFVSDADISNEFTLGIPGEPFSFSHCVNKVTVAEASALTGEIQPLELFIRERFLAETLDVVQDIDWVISLGNAFPKQYELYTYDDEHSALLHRVLFNALAVFALREINLSKWKLKWCGGCWLMLKLPLLNNNHSPTKRIVD</sequence>
<name>A0A9R1WQY9_LACSA</name>
<evidence type="ECO:0000313" key="13">
    <source>
        <dbReference type="EMBL" id="KAJ0184524.1"/>
    </source>
</evidence>
<dbReference type="Proteomes" id="UP000235145">
    <property type="component" value="Unassembled WGS sequence"/>
</dbReference>
<dbReference type="Gene3D" id="3.40.50.300">
    <property type="entry name" value="P-loop containing nucleotide triphosphate hydrolases"/>
    <property type="match status" value="1"/>
</dbReference>
<reference evidence="13 14" key="1">
    <citation type="journal article" date="2017" name="Nat. Commun.">
        <title>Genome assembly with in vitro proximity ligation data and whole-genome triplication in lettuce.</title>
        <authorList>
            <person name="Reyes-Chin-Wo S."/>
            <person name="Wang Z."/>
            <person name="Yang X."/>
            <person name="Kozik A."/>
            <person name="Arikit S."/>
            <person name="Song C."/>
            <person name="Xia L."/>
            <person name="Froenicke L."/>
            <person name="Lavelle D.O."/>
            <person name="Truco M.J."/>
            <person name="Xia R."/>
            <person name="Zhu S."/>
            <person name="Xu C."/>
            <person name="Xu H."/>
            <person name="Xu X."/>
            <person name="Cox K."/>
            <person name="Korf I."/>
            <person name="Meyers B.C."/>
            <person name="Michelmore R.W."/>
        </authorList>
    </citation>
    <scope>NUCLEOTIDE SEQUENCE [LARGE SCALE GENOMIC DNA]</scope>
    <source>
        <strain evidence="14">cv. Salinas</strain>
        <tissue evidence="13">Seedlings</tissue>
    </source>
</reference>
<dbReference type="Pfam" id="PF09439">
    <property type="entry name" value="SRPRB"/>
    <property type="match status" value="1"/>
</dbReference>
<keyword evidence="10" id="KW-0675">Receptor</keyword>
<dbReference type="SUPFAM" id="SSF51306">
    <property type="entry name" value="LexA/Signal peptidase"/>
    <property type="match status" value="1"/>
</dbReference>
<dbReference type="SUPFAM" id="SSF52540">
    <property type="entry name" value="P-loop containing nucleoside triphosphate hydrolases"/>
    <property type="match status" value="1"/>
</dbReference>
<feature type="domain" description="Peptidase S26" evidence="12">
    <location>
        <begin position="80"/>
        <end position="154"/>
    </location>
</feature>
<dbReference type="NCBIfam" id="TIGR02227">
    <property type="entry name" value="sigpep_I_bact"/>
    <property type="match status" value="1"/>
</dbReference>
<organism evidence="13 14">
    <name type="scientific">Lactuca sativa</name>
    <name type="common">Garden lettuce</name>
    <dbReference type="NCBI Taxonomy" id="4236"/>
    <lineage>
        <taxon>Eukaryota</taxon>
        <taxon>Viridiplantae</taxon>
        <taxon>Streptophyta</taxon>
        <taxon>Embryophyta</taxon>
        <taxon>Tracheophyta</taxon>
        <taxon>Spermatophyta</taxon>
        <taxon>Magnoliopsida</taxon>
        <taxon>eudicotyledons</taxon>
        <taxon>Gunneridae</taxon>
        <taxon>Pentapetalae</taxon>
        <taxon>asterids</taxon>
        <taxon>campanulids</taxon>
        <taxon>Asterales</taxon>
        <taxon>Asteraceae</taxon>
        <taxon>Cichorioideae</taxon>
        <taxon>Cichorieae</taxon>
        <taxon>Lactucinae</taxon>
        <taxon>Lactuca</taxon>
    </lineage>
</organism>
<protein>
    <recommendedName>
        <fullName evidence="3">Signal recognition particle receptor subunit beta</fullName>
    </recommendedName>
</protein>
<comment type="similarity">
    <text evidence="2">Belongs to the SRP receptor beta subunit family.</text>
</comment>
<evidence type="ECO:0000256" key="5">
    <source>
        <dbReference type="ARBA" id="ARBA00022741"/>
    </source>
</evidence>
<keyword evidence="5" id="KW-0547">Nucleotide-binding</keyword>
<dbReference type="CDD" id="cd06530">
    <property type="entry name" value="S26_SPase_I"/>
    <property type="match status" value="1"/>
</dbReference>
<keyword evidence="8" id="KW-0342">GTP-binding</keyword>
<evidence type="ECO:0000256" key="6">
    <source>
        <dbReference type="ARBA" id="ARBA00022824"/>
    </source>
</evidence>
<keyword evidence="4" id="KW-0812">Transmembrane</keyword>
<dbReference type="GO" id="GO:0005789">
    <property type="term" value="C:endoplasmic reticulum membrane"/>
    <property type="evidence" value="ECO:0007669"/>
    <property type="project" value="UniProtKB-SubCell"/>
</dbReference>
<evidence type="ECO:0000256" key="4">
    <source>
        <dbReference type="ARBA" id="ARBA00022692"/>
    </source>
</evidence>
<comment type="subcellular location">
    <subcellularLocation>
        <location evidence="1">Endoplasmic reticulum membrane</location>
        <topology evidence="1">Single-pass membrane protein</topology>
    </subcellularLocation>
</comment>
<keyword evidence="7" id="KW-1133">Transmembrane helix</keyword>
<dbReference type="PANTHER" id="PTHR43390:SF2">
    <property type="entry name" value="THYLAKOIDAL PROCESSING PEPTIDASE 2, CHLOROPLASTIC-RELATED"/>
    <property type="match status" value="1"/>
</dbReference>
<dbReference type="Pfam" id="PF10502">
    <property type="entry name" value="Peptidase_S26"/>
    <property type="match status" value="1"/>
</dbReference>
<evidence type="ECO:0000256" key="11">
    <source>
        <dbReference type="PIRSR" id="PIRSR600223-1"/>
    </source>
</evidence>
<dbReference type="CDD" id="cd04105">
    <property type="entry name" value="SR_beta"/>
    <property type="match status" value="1"/>
</dbReference>
<dbReference type="InterPro" id="IPR019009">
    <property type="entry name" value="SRP_receptor_beta_su"/>
</dbReference>
<dbReference type="PROSITE" id="PS51417">
    <property type="entry name" value="ARF"/>
    <property type="match status" value="1"/>
</dbReference>
<dbReference type="InterPro" id="IPR036286">
    <property type="entry name" value="LexA/Signal_pep-like_sf"/>
</dbReference>
<dbReference type="PANTHER" id="PTHR43390">
    <property type="entry name" value="SIGNAL PEPTIDASE I"/>
    <property type="match status" value="1"/>
</dbReference>
<evidence type="ECO:0000256" key="3">
    <source>
        <dbReference type="ARBA" id="ARBA00020256"/>
    </source>
</evidence>
<evidence type="ECO:0000256" key="8">
    <source>
        <dbReference type="ARBA" id="ARBA00023134"/>
    </source>
</evidence>
<evidence type="ECO:0000313" key="14">
    <source>
        <dbReference type="Proteomes" id="UP000235145"/>
    </source>
</evidence>
<feature type="active site" evidence="11">
    <location>
        <position position="139"/>
    </location>
</feature>
<dbReference type="InterPro" id="IPR019533">
    <property type="entry name" value="Peptidase_S26"/>
</dbReference>
<keyword evidence="9" id="KW-0472">Membrane</keyword>
<dbReference type="GO" id="GO:0006465">
    <property type="term" value="P:signal peptide processing"/>
    <property type="evidence" value="ECO:0000318"/>
    <property type="project" value="GO_Central"/>
</dbReference>